<comment type="caution">
    <text evidence="1">The sequence shown here is derived from an EMBL/GenBank/DDBJ whole genome shotgun (WGS) entry which is preliminary data.</text>
</comment>
<dbReference type="PANTHER" id="PTHR10773:SF19">
    <property type="match status" value="1"/>
</dbReference>
<protein>
    <submittedName>
        <fullName evidence="1">Proline--tRNA ligase</fullName>
    </submittedName>
</protein>
<gene>
    <name evidence="1" type="ORF">KUF71_022517</name>
</gene>
<organism evidence="1 2">
    <name type="scientific">Frankliniella fusca</name>
    <dbReference type="NCBI Taxonomy" id="407009"/>
    <lineage>
        <taxon>Eukaryota</taxon>
        <taxon>Metazoa</taxon>
        <taxon>Ecdysozoa</taxon>
        <taxon>Arthropoda</taxon>
        <taxon>Hexapoda</taxon>
        <taxon>Insecta</taxon>
        <taxon>Pterygota</taxon>
        <taxon>Neoptera</taxon>
        <taxon>Paraneoptera</taxon>
        <taxon>Thysanoptera</taxon>
        <taxon>Terebrantia</taxon>
        <taxon>Thripoidea</taxon>
        <taxon>Thripidae</taxon>
        <taxon>Frankliniella</taxon>
    </lineage>
</organism>
<dbReference type="EMBL" id="JAHWGI010000308">
    <property type="protein sequence ID" value="KAK3913063.1"/>
    <property type="molecule type" value="Genomic_DNA"/>
</dbReference>
<proteinExistence type="predicted"/>
<dbReference type="AlphaFoldDB" id="A0AAE1H1Y9"/>
<name>A0AAE1H1Y9_9NEOP</name>
<evidence type="ECO:0000313" key="2">
    <source>
        <dbReference type="Proteomes" id="UP001219518"/>
    </source>
</evidence>
<reference evidence="1" key="1">
    <citation type="submission" date="2021-07" db="EMBL/GenBank/DDBJ databases">
        <authorList>
            <person name="Catto M.A."/>
            <person name="Jacobson A."/>
            <person name="Kennedy G."/>
            <person name="Labadie P."/>
            <person name="Hunt B.G."/>
            <person name="Srinivasan R."/>
        </authorList>
    </citation>
    <scope>NUCLEOTIDE SEQUENCE</scope>
    <source>
        <strain evidence="1">PL_HMW_Pooled</strain>
        <tissue evidence="1">Head</tissue>
    </source>
</reference>
<dbReference type="PANTHER" id="PTHR10773">
    <property type="entry name" value="DNA-DIRECTED RNA POLYMERASES I, II, AND III SUBUNIT RPABC2"/>
    <property type="match status" value="1"/>
</dbReference>
<dbReference type="GO" id="GO:0016874">
    <property type="term" value="F:ligase activity"/>
    <property type="evidence" value="ECO:0007669"/>
    <property type="project" value="UniProtKB-KW"/>
</dbReference>
<sequence>MRQEMQRKRNLGQEYIQINGKIVQARERKPSHVCTARKCHLIVTPAVGETLFNEYWGQGSYERRVSYICAFSTPERHRKRDLDSDKNKEVVWQYFFTINGERHQTDTFLRRCQAKVRETVSGIAPKERRGIATPQHAHTPDFKDLIRAHINKFPAYVSHYCRKQTKQKYLSSTLSVKTMHNKFLEQNAEKNIKCSYSAYYRVFRKMGLKFKQPPQDTCNKCDELKAKIKFSKSEEDENRLKTEHALHLRKAEEAYKLKRIYKNLSKEDKSAL</sequence>
<keyword evidence="1" id="KW-0436">Ligase</keyword>
<accession>A0AAE1H1Y9</accession>
<keyword evidence="2" id="KW-1185">Reference proteome</keyword>
<dbReference type="Proteomes" id="UP001219518">
    <property type="component" value="Unassembled WGS sequence"/>
</dbReference>
<evidence type="ECO:0000313" key="1">
    <source>
        <dbReference type="EMBL" id="KAK3913063.1"/>
    </source>
</evidence>
<reference evidence="1" key="2">
    <citation type="journal article" date="2023" name="BMC Genomics">
        <title>Pest status, molecular evolution, and epigenetic factors derived from the genome assembly of Frankliniella fusca, a thysanopteran phytovirus vector.</title>
        <authorList>
            <person name="Catto M.A."/>
            <person name="Labadie P.E."/>
            <person name="Jacobson A.L."/>
            <person name="Kennedy G.G."/>
            <person name="Srinivasan R."/>
            <person name="Hunt B.G."/>
        </authorList>
    </citation>
    <scope>NUCLEOTIDE SEQUENCE</scope>
    <source>
        <strain evidence="1">PL_HMW_Pooled</strain>
    </source>
</reference>